<dbReference type="InterPro" id="IPR050230">
    <property type="entry name" value="CALM/Myosin/TropC-like"/>
</dbReference>
<dbReference type="Gene3D" id="1.10.238.10">
    <property type="entry name" value="EF-hand"/>
    <property type="match status" value="2"/>
</dbReference>
<feature type="domain" description="EF-hand" evidence="7">
    <location>
        <begin position="99"/>
        <end position="134"/>
    </location>
</feature>
<dbReference type="SUPFAM" id="SSF47473">
    <property type="entry name" value="EF-hand"/>
    <property type="match status" value="1"/>
</dbReference>
<dbReference type="InterPro" id="IPR011992">
    <property type="entry name" value="EF-hand-dom_pair"/>
</dbReference>
<dbReference type="InterPro" id="IPR002048">
    <property type="entry name" value="EF_hand_dom"/>
</dbReference>
<evidence type="ECO:0000313" key="8">
    <source>
        <dbReference type="EMBL" id="JAT21785.1"/>
    </source>
</evidence>
<dbReference type="PANTHER" id="PTHR23048">
    <property type="entry name" value="MYOSIN LIGHT CHAIN 1, 3"/>
    <property type="match status" value="1"/>
</dbReference>
<dbReference type="GO" id="GO:0005859">
    <property type="term" value="C:muscle myosin complex"/>
    <property type="evidence" value="ECO:0007669"/>
    <property type="project" value="TreeGrafter"/>
</dbReference>
<reference evidence="8" key="1">
    <citation type="submission" date="2015-11" db="EMBL/GenBank/DDBJ databases">
        <title>De novo transcriptome assembly of four potential Pierce s Disease insect vectors from Arizona vineyards.</title>
        <authorList>
            <person name="Tassone E.E."/>
        </authorList>
    </citation>
    <scope>NUCLEOTIDE SEQUENCE</scope>
</reference>
<evidence type="ECO:0000256" key="4">
    <source>
        <dbReference type="ARBA" id="ARBA00023123"/>
    </source>
</evidence>
<feature type="non-terminal residue" evidence="8">
    <location>
        <position position="1"/>
    </location>
</feature>
<dbReference type="FunFam" id="1.10.238.10:FF:000001">
    <property type="entry name" value="Calmodulin 1"/>
    <property type="match status" value="1"/>
</dbReference>
<dbReference type="AlphaFoldDB" id="A0A1B6LDL0"/>
<comment type="subunit">
    <text evidence="1">Myosin is a hexamer of 2 heavy chains and 4 light chains.</text>
</comment>
<name>A0A1B6LDL0_9HEMI</name>
<evidence type="ECO:0000256" key="3">
    <source>
        <dbReference type="ARBA" id="ARBA00022737"/>
    </source>
</evidence>
<dbReference type="PROSITE" id="PS50222">
    <property type="entry name" value="EF_HAND_2"/>
    <property type="match status" value="1"/>
</dbReference>
<sequence length="178" mass="19719">AASPFDSKQEEPERKKKEEYVVGENELKGINAVFNIYDACGAGTIDCCQVPDALRALGLNPTIGLVEKVAGAIKPGEKQFTVEEFVPIYGKCKSDKDNGVYEDFIECLKLYDKAENGYMPLSELTYALSSLGEKLSEVELENVLNDCMDPEDDEGNIPYIPFLARMCEKPVPKNIKPL</sequence>
<organism evidence="8">
    <name type="scientific">Graphocephala atropunctata</name>
    <dbReference type="NCBI Taxonomy" id="36148"/>
    <lineage>
        <taxon>Eukaryota</taxon>
        <taxon>Metazoa</taxon>
        <taxon>Ecdysozoa</taxon>
        <taxon>Arthropoda</taxon>
        <taxon>Hexapoda</taxon>
        <taxon>Insecta</taxon>
        <taxon>Pterygota</taxon>
        <taxon>Neoptera</taxon>
        <taxon>Paraneoptera</taxon>
        <taxon>Hemiptera</taxon>
        <taxon>Auchenorrhyncha</taxon>
        <taxon>Membracoidea</taxon>
        <taxon>Cicadellidae</taxon>
        <taxon>Cicadellinae</taxon>
        <taxon>Cicadellini</taxon>
        <taxon>Graphocephala</taxon>
    </lineage>
</organism>
<evidence type="ECO:0000256" key="1">
    <source>
        <dbReference type="ARBA" id="ARBA00011445"/>
    </source>
</evidence>
<accession>A0A1B6LDL0</accession>
<dbReference type="GO" id="GO:0005509">
    <property type="term" value="F:calcium ion binding"/>
    <property type="evidence" value="ECO:0007669"/>
    <property type="project" value="InterPro"/>
</dbReference>
<proteinExistence type="predicted"/>
<keyword evidence="4" id="KW-0518">Myosin</keyword>
<keyword evidence="6" id="KW-0514">Muscle protein</keyword>
<keyword evidence="5" id="KW-0505">Motor protein</keyword>
<evidence type="ECO:0000259" key="7">
    <source>
        <dbReference type="PROSITE" id="PS50222"/>
    </source>
</evidence>
<keyword evidence="3" id="KW-0677">Repeat</keyword>
<evidence type="ECO:0000256" key="5">
    <source>
        <dbReference type="ARBA" id="ARBA00023175"/>
    </source>
</evidence>
<dbReference type="EMBL" id="GEBQ01018192">
    <property type="protein sequence ID" value="JAT21785.1"/>
    <property type="molecule type" value="Transcribed_RNA"/>
</dbReference>
<evidence type="ECO:0000256" key="6">
    <source>
        <dbReference type="ARBA" id="ARBA00023179"/>
    </source>
</evidence>
<dbReference type="PANTHER" id="PTHR23048:SF33">
    <property type="entry name" value="MYOSIN LIGHT CHAIN ALKALI"/>
    <property type="match status" value="1"/>
</dbReference>
<evidence type="ECO:0000256" key="2">
    <source>
        <dbReference type="ARBA" id="ARBA00019148"/>
    </source>
</evidence>
<protein>
    <recommendedName>
        <fullName evidence="2">Myosin light chain alkali</fullName>
    </recommendedName>
</protein>
<gene>
    <name evidence="8" type="ORF">g.1565</name>
</gene>